<protein>
    <submittedName>
        <fullName evidence="1">Uncharacterized protein</fullName>
    </submittedName>
</protein>
<name>A0A2P2PY01_RHIMU</name>
<reference evidence="1" key="1">
    <citation type="submission" date="2018-02" db="EMBL/GenBank/DDBJ databases">
        <title>Rhizophora mucronata_Transcriptome.</title>
        <authorList>
            <person name="Meera S.P."/>
            <person name="Sreeshan A."/>
            <person name="Augustine A."/>
        </authorList>
    </citation>
    <scope>NUCLEOTIDE SEQUENCE</scope>
    <source>
        <tissue evidence="1">Leaf</tissue>
    </source>
</reference>
<proteinExistence type="predicted"/>
<organism evidence="1">
    <name type="scientific">Rhizophora mucronata</name>
    <name type="common">Asiatic mangrove</name>
    <dbReference type="NCBI Taxonomy" id="61149"/>
    <lineage>
        <taxon>Eukaryota</taxon>
        <taxon>Viridiplantae</taxon>
        <taxon>Streptophyta</taxon>
        <taxon>Embryophyta</taxon>
        <taxon>Tracheophyta</taxon>
        <taxon>Spermatophyta</taxon>
        <taxon>Magnoliopsida</taxon>
        <taxon>eudicotyledons</taxon>
        <taxon>Gunneridae</taxon>
        <taxon>Pentapetalae</taxon>
        <taxon>rosids</taxon>
        <taxon>fabids</taxon>
        <taxon>Malpighiales</taxon>
        <taxon>Rhizophoraceae</taxon>
        <taxon>Rhizophora</taxon>
    </lineage>
</organism>
<sequence length="55" mass="6401">MFILLWSKFQYPLFLSVLQISFTSFSGCHNWISCCFCSIEASSQWNLIISLDESE</sequence>
<evidence type="ECO:0000313" key="1">
    <source>
        <dbReference type="EMBL" id="MBX59637.1"/>
    </source>
</evidence>
<dbReference type="AlphaFoldDB" id="A0A2P2PY01"/>
<accession>A0A2P2PY01</accession>
<dbReference type="EMBL" id="GGEC01079153">
    <property type="protein sequence ID" value="MBX59637.1"/>
    <property type="molecule type" value="Transcribed_RNA"/>
</dbReference>